<dbReference type="Proteomes" id="UP001501444">
    <property type="component" value="Unassembled WGS sequence"/>
</dbReference>
<dbReference type="EMBL" id="BAAARV010000021">
    <property type="protein sequence ID" value="GAA2341929.1"/>
    <property type="molecule type" value="Genomic_DNA"/>
</dbReference>
<dbReference type="RefSeq" id="WP_344612544.1">
    <property type="nucleotide sequence ID" value="NZ_BAAARV010000021.1"/>
</dbReference>
<comment type="caution">
    <text evidence="1">The sequence shown here is derived from an EMBL/GenBank/DDBJ whole genome shotgun (WGS) entry which is preliminary data.</text>
</comment>
<evidence type="ECO:0000313" key="2">
    <source>
        <dbReference type="Proteomes" id="UP001501444"/>
    </source>
</evidence>
<keyword evidence="2" id="KW-1185">Reference proteome</keyword>
<proteinExistence type="predicted"/>
<protein>
    <recommendedName>
        <fullName evidence="3">Lipoprotein</fullName>
    </recommendedName>
</protein>
<evidence type="ECO:0000313" key="1">
    <source>
        <dbReference type="EMBL" id="GAA2341929.1"/>
    </source>
</evidence>
<reference evidence="1 2" key="1">
    <citation type="journal article" date="2019" name="Int. J. Syst. Evol. Microbiol.">
        <title>The Global Catalogue of Microorganisms (GCM) 10K type strain sequencing project: providing services to taxonomists for standard genome sequencing and annotation.</title>
        <authorList>
            <consortium name="The Broad Institute Genomics Platform"/>
            <consortium name="The Broad Institute Genome Sequencing Center for Infectious Disease"/>
            <person name="Wu L."/>
            <person name="Ma J."/>
        </authorList>
    </citation>
    <scope>NUCLEOTIDE SEQUENCE [LARGE SCALE GENOMIC DNA]</scope>
    <source>
        <strain evidence="1 2">JCM 3272</strain>
    </source>
</reference>
<sequence>MTIDPGSTFPSRTKILAILGAAAATLTTLAGVSILAACSSVPSPGEATPSVGPSPRPARTDAVCTAPYGFTPPTPTSSDEASILEFATRLHPSTDDGGSGDHTYVRYRLATAQPAGTDDRAADLGTVAGFVVVDYEYWISDRHGGAAAITHYPAGAADPQPGTPGASTEHHTYPPNRIYPRFPTPFIGDRTAAPVPSLDPHHTDRDGIRDAVALTEVAAMPCQQRVVVLAGLAATGVTYQGGSTDRAGRPGIAITAGIGNTAGTADVGDSRARDTLILDPDTGTILSYEQQTMPAPGSAGPSRTTLYLLFYANRRTTLPAWATSSPPA</sequence>
<name>A0ABN3G1R8_9ACTN</name>
<gene>
    <name evidence="1" type="ORF">GCM10010170_025750</name>
</gene>
<accession>A0ABN3G1R8</accession>
<evidence type="ECO:0008006" key="3">
    <source>
        <dbReference type="Google" id="ProtNLM"/>
    </source>
</evidence>
<organism evidence="1 2">
    <name type="scientific">Dactylosporangium salmoneum</name>
    <dbReference type="NCBI Taxonomy" id="53361"/>
    <lineage>
        <taxon>Bacteria</taxon>
        <taxon>Bacillati</taxon>
        <taxon>Actinomycetota</taxon>
        <taxon>Actinomycetes</taxon>
        <taxon>Micromonosporales</taxon>
        <taxon>Micromonosporaceae</taxon>
        <taxon>Dactylosporangium</taxon>
    </lineage>
</organism>